<keyword evidence="3" id="KW-1185">Reference proteome</keyword>
<evidence type="ECO:0000313" key="2">
    <source>
        <dbReference type="EMBL" id="KAF2137850.1"/>
    </source>
</evidence>
<feature type="compositionally biased region" description="Polar residues" evidence="1">
    <location>
        <begin position="340"/>
        <end position="353"/>
    </location>
</feature>
<feature type="compositionally biased region" description="Basic and acidic residues" evidence="1">
    <location>
        <begin position="258"/>
        <end position="272"/>
    </location>
</feature>
<dbReference type="EMBL" id="ML995499">
    <property type="protein sequence ID" value="KAF2137850.1"/>
    <property type="molecule type" value="Genomic_DNA"/>
</dbReference>
<feature type="region of interest" description="Disordered" evidence="1">
    <location>
        <begin position="1"/>
        <end position="52"/>
    </location>
</feature>
<organism evidence="2 3">
    <name type="scientific">Aplosporella prunicola CBS 121167</name>
    <dbReference type="NCBI Taxonomy" id="1176127"/>
    <lineage>
        <taxon>Eukaryota</taxon>
        <taxon>Fungi</taxon>
        <taxon>Dikarya</taxon>
        <taxon>Ascomycota</taxon>
        <taxon>Pezizomycotina</taxon>
        <taxon>Dothideomycetes</taxon>
        <taxon>Dothideomycetes incertae sedis</taxon>
        <taxon>Botryosphaeriales</taxon>
        <taxon>Aplosporellaceae</taxon>
        <taxon>Aplosporella</taxon>
    </lineage>
</organism>
<dbReference type="GeneID" id="54300993"/>
<proteinExistence type="predicted"/>
<feature type="region of interest" description="Disordered" evidence="1">
    <location>
        <begin position="232"/>
        <end position="353"/>
    </location>
</feature>
<feature type="region of interest" description="Disordered" evidence="1">
    <location>
        <begin position="151"/>
        <end position="180"/>
    </location>
</feature>
<feature type="compositionally biased region" description="Polar residues" evidence="1">
    <location>
        <begin position="1"/>
        <end position="11"/>
    </location>
</feature>
<sequence length="353" mass="40097">MAPITRSQYASNERVPRLTKRSRSQSSSPPPAPPSTPRPRSPSPDTIRRRDLDELIESVKKLEDREWYNKLRARRTITPPPAPRMAHMVLPHLRQPELDMTWPPKSRAAYFPLAEDPRPGYPMPTGPTTLPPPGVAYFPKPLTKPVRTVAFLDSNGQDITTRPTPLPPRPSRYDPASAETMPKLRCKVVTRNEPVLTSWDGMEEYQRNAFAEDTAPLSFDEMRDIGRRDMSARFTSSRRVPSQRPEITPSNQRIRPVFKSEDSPTREPEPPRFDMAPAVDFLPKRKLDDVDDADDSANNGVSGPLCCGGTNWLRGLEKYHESRKRLKRDSEDEDGEDGTRTSPPGYNQNVMHR</sequence>
<dbReference type="AlphaFoldDB" id="A0A6A6B1D3"/>
<evidence type="ECO:0000256" key="1">
    <source>
        <dbReference type="SAM" id="MobiDB-lite"/>
    </source>
</evidence>
<gene>
    <name evidence="2" type="ORF">K452DRAFT_311990</name>
</gene>
<evidence type="ECO:0000313" key="3">
    <source>
        <dbReference type="Proteomes" id="UP000799438"/>
    </source>
</evidence>
<accession>A0A6A6B1D3</accession>
<name>A0A6A6B1D3_9PEZI</name>
<reference evidence="2" key="1">
    <citation type="journal article" date="2020" name="Stud. Mycol.">
        <title>101 Dothideomycetes genomes: a test case for predicting lifestyles and emergence of pathogens.</title>
        <authorList>
            <person name="Haridas S."/>
            <person name="Albert R."/>
            <person name="Binder M."/>
            <person name="Bloem J."/>
            <person name="Labutti K."/>
            <person name="Salamov A."/>
            <person name="Andreopoulos B."/>
            <person name="Baker S."/>
            <person name="Barry K."/>
            <person name="Bills G."/>
            <person name="Bluhm B."/>
            <person name="Cannon C."/>
            <person name="Castanera R."/>
            <person name="Culley D."/>
            <person name="Daum C."/>
            <person name="Ezra D."/>
            <person name="Gonzalez J."/>
            <person name="Henrissat B."/>
            <person name="Kuo A."/>
            <person name="Liang C."/>
            <person name="Lipzen A."/>
            <person name="Lutzoni F."/>
            <person name="Magnuson J."/>
            <person name="Mondo S."/>
            <person name="Nolan M."/>
            <person name="Ohm R."/>
            <person name="Pangilinan J."/>
            <person name="Park H.-J."/>
            <person name="Ramirez L."/>
            <person name="Alfaro M."/>
            <person name="Sun H."/>
            <person name="Tritt A."/>
            <person name="Yoshinaga Y."/>
            <person name="Zwiers L.-H."/>
            <person name="Turgeon B."/>
            <person name="Goodwin S."/>
            <person name="Spatafora J."/>
            <person name="Crous P."/>
            <person name="Grigoriev I."/>
        </authorList>
    </citation>
    <scope>NUCLEOTIDE SEQUENCE</scope>
    <source>
        <strain evidence="2">CBS 121167</strain>
    </source>
</reference>
<protein>
    <submittedName>
        <fullName evidence="2">Uncharacterized protein</fullName>
    </submittedName>
</protein>
<dbReference type="RefSeq" id="XP_033393565.1">
    <property type="nucleotide sequence ID" value="XM_033543496.1"/>
</dbReference>
<feature type="compositionally biased region" description="Pro residues" evidence="1">
    <location>
        <begin position="28"/>
        <end position="42"/>
    </location>
</feature>
<feature type="region of interest" description="Disordered" evidence="1">
    <location>
        <begin position="67"/>
        <end position="86"/>
    </location>
</feature>
<dbReference type="Proteomes" id="UP000799438">
    <property type="component" value="Unassembled WGS sequence"/>
</dbReference>